<accession>A0A0N4WRT5</accession>
<dbReference type="GO" id="GO:0003723">
    <property type="term" value="F:RNA binding"/>
    <property type="evidence" value="ECO:0007669"/>
    <property type="project" value="TreeGrafter"/>
</dbReference>
<reference evidence="5" key="1">
    <citation type="submission" date="2017-02" db="UniProtKB">
        <authorList>
            <consortium name="WormBaseParasite"/>
        </authorList>
    </citation>
    <scope>IDENTIFICATION</scope>
</reference>
<dbReference type="InterPro" id="IPR015943">
    <property type="entry name" value="WD40/YVTN_repeat-like_dom_sf"/>
</dbReference>
<evidence type="ECO:0000313" key="5">
    <source>
        <dbReference type="WBParaSite" id="HPLM_0001421601-mRNA-1"/>
    </source>
</evidence>
<keyword evidence="4" id="KW-1185">Reference proteome</keyword>
<dbReference type="EMBL" id="UZAF01018484">
    <property type="protein sequence ID" value="VDO52179.1"/>
    <property type="molecule type" value="Genomic_DNA"/>
</dbReference>
<name>A0A0N4WRT5_HAEPC</name>
<dbReference type="PANTHER" id="PTHR44006">
    <property type="entry name" value="U5 SMALL NUCLEAR RIBONUCLEOPROTEIN 40 KDA PROTEIN"/>
    <property type="match status" value="1"/>
</dbReference>
<evidence type="ECO:0000313" key="3">
    <source>
        <dbReference type="EMBL" id="VDO52179.1"/>
    </source>
</evidence>
<gene>
    <name evidence="3" type="ORF">HPLM_LOCUS14208</name>
</gene>
<dbReference type="PANTHER" id="PTHR44006:SF1">
    <property type="entry name" value="U5 SMALL NUCLEAR RIBONUCLEOPROTEIN 40 KDA PROTEIN"/>
    <property type="match status" value="1"/>
</dbReference>
<sequence>MWDVRPFAPQERCNLLKCSWYDDGKRVTAGSSDRFAYVWDASSRYILYKLPGHLGSVNASDLHPTEPICKSSRSLSFH</sequence>
<organism evidence="5">
    <name type="scientific">Haemonchus placei</name>
    <name type="common">Barber's pole worm</name>
    <dbReference type="NCBI Taxonomy" id="6290"/>
    <lineage>
        <taxon>Eukaryota</taxon>
        <taxon>Metazoa</taxon>
        <taxon>Ecdysozoa</taxon>
        <taxon>Nematoda</taxon>
        <taxon>Chromadorea</taxon>
        <taxon>Rhabditida</taxon>
        <taxon>Rhabditina</taxon>
        <taxon>Rhabditomorpha</taxon>
        <taxon>Strongyloidea</taxon>
        <taxon>Trichostrongylidae</taxon>
        <taxon>Haemonchus</taxon>
    </lineage>
</organism>
<dbReference type="OrthoDB" id="1068471at2759"/>
<protein>
    <submittedName>
        <fullName evidence="5">WD_REPEATS_REGION domain-containing protein</fullName>
    </submittedName>
</protein>
<dbReference type="Gene3D" id="2.130.10.10">
    <property type="entry name" value="YVTN repeat-like/Quinoprotein amine dehydrogenase"/>
    <property type="match status" value="1"/>
</dbReference>
<dbReference type="STRING" id="6290.A0A0N4WRT5"/>
<dbReference type="AlphaFoldDB" id="A0A0N4WRT5"/>
<dbReference type="GO" id="GO:0071013">
    <property type="term" value="C:catalytic step 2 spliceosome"/>
    <property type="evidence" value="ECO:0007669"/>
    <property type="project" value="TreeGrafter"/>
</dbReference>
<keyword evidence="2" id="KW-0677">Repeat</keyword>
<proteinExistence type="predicted"/>
<dbReference type="InterPro" id="IPR052234">
    <property type="entry name" value="U5_snRNP_Component"/>
</dbReference>
<dbReference type="InterPro" id="IPR036322">
    <property type="entry name" value="WD40_repeat_dom_sf"/>
</dbReference>
<dbReference type="Proteomes" id="UP000268014">
    <property type="component" value="Unassembled WGS sequence"/>
</dbReference>
<dbReference type="SUPFAM" id="SSF50978">
    <property type="entry name" value="WD40 repeat-like"/>
    <property type="match status" value="1"/>
</dbReference>
<evidence type="ECO:0000313" key="4">
    <source>
        <dbReference type="Proteomes" id="UP000268014"/>
    </source>
</evidence>
<evidence type="ECO:0000256" key="1">
    <source>
        <dbReference type="ARBA" id="ARBA00022574"/>
    </source>
</evidence>
<keyword evidence="1" id="KW-0853">WD repeat</keyword>
<evidence type="ECO:0000256" key="2">
    <source>
        <dbReference type="ARBA" id="ARBA00022737"/>
    </source>
</evidence>
<reference evidence="3 4" key="2">
    <citation type="submission" date="2018-11" db="EMBL/GenBank/DDBJ databases">
        <authorList>
            <consortium name="Pathogen Informatics"/>
        </authorList>
    </citation>
    <scope>NUCLEOTIDE SEQUENCE [LARGE SCALE GENOMIC DNA]</scope>
    <source>
        <strain evidence="3 4">MHpl1</strain>
    </source>
</reference>
<dbReference type="WBParaSite" id="HPLM_0001421601-mRNA-1">
    <property type="protein sequence ID" value="HPLM_0001421601-mRNA-1"/>
    <property type="gene ID" value="HPLM_0001421601"/>
</dbReference>